<dbReference type="Proteomes" id="UP000264179">
    <property type="component" value="Unassembled WGS sequence"/>
</dbReference>
<dbReference type="InterPro" id="IPR003462">
    <property type="entry name" value="ODC_Mu_crystall"/>
</dbReference>
<dbReference type="EC" id="4.3.1.12" evidence="1"/>
<dbReference type="Gene3D" id="3.30.1780.10">
    <property type="entry name" value="ornithine cyclodeaminase, domain 1"/>
    <property type="match status" value="1"/>
</dbReference>
<name>A0A3D5N8M9_9PROT</name>
<dbReference type="InterPro" id="IPR036291">
    <property type="entry name" value="NAD(P)-bd_dom_sf"/>
</dbReference>
<dbReference type="Pfam" id="PF02423">
    <property type="entry name" value="OCD_Mu_crystall"/>
    <property type="match status" value="1"/>
</dbReference>
<dbReference type="Gene3D" id="3.40.50.720">
    <property type="entry name" value="NAD(P)-binding Rossmann-like Domain"/>
    <property type="match status" value="1"/>
</dbReference>
<comment type="caution">
    <text evidence="1">The sequence shown here is derived from an EMBL/GenBank/DDBJ whole genome shotgun (WGS) entry which is preliminary data.</text>
</comment>
<gene>
    <name evidence="1" type="ORF">DHR80_07220</name>
</gene>
<evidence type="ECO:0000313" key="1">
    <source>
        <dbReference type="EMBL" id="HCW66992.1"/>
    </source>
</evidence>
<evidence type="ECO:0000313" key="2">
    <source>
        <dbReference type="Proteomes" id="UP000264179"/>
    </source>
</evidence>
<dbReference type="InterPro" id="IPR023401">
    <property type="entry name" value="ODC_N"/>
</dbReference>
<keyword evidence="1" id="KW-0456">Lyase</keyword>
<protein>
    <submittedName>
        <fullName evidence="1">Ornithine cyclodeaminase family protein</fullName>
        <ecNumber evidence="1">4.3.1.12</ecNumber>
    </submittedName>
</protein>
<dbReference type="GO" id="GO:0008473">
    <property type="term" value="F:ornithine cyclodeaminase activity"/>
    <property type="evidence" value="ECO:0007669"/>
    <property type="project" value="UniProtKB-EC"/>
</dbReference>
<reference evidence="1 2" key="1">
    <citation type="journal article" date="2018" name="Nat. Biotechnol.">
        <title>A standardized bacterial taxonomy based on genome phylogeny substantially revises the tree of life.</title>
        <authorList>
            <person name="Parks D.H."/>
            <person name="Chuvochina M."/>
            <person name="Waite D.W."/>
            <person name="Rinke C."/>
            <person name="Skarshewski A."/>
            <person name="Chaumeil P.A."/>
            <person name="Hugenholtz P."/>
        </authorList>
    </citation>
    <scope>NUCLEOTIDE SEQUENCE [LARGE SCALE GENOMIC DNA]</scope>
    <source>
        <strain evidence="1">UBA9881</strain>
    </source>
</reference>
<accession>A0A3D5N8M9</accession>
<organism evidence="1 2">
    <name type="scientific">Thalassospira lucentensis</name>
    <dbReference type="NCBI Taxonomy" id="168935"/>
    <lineage>
        <taxon>Bacteria</taxon>
        <taxon>Pseudomonadati</taxon>
        <taxon>Pseudomonadota</taxon>
        <taxon>Alphaproteobacteria</taxon>
        <taxon>Rhodospirillales</taxon>
        <taxon>Thalassospiraceae</taxon>
        <taxon>Thalassospira</taxon>
    </lineage>
</organism>
<feature type="non-terminal residue" evidence="1">
    <location>
        <position position="1"/>
    </location>
</feature>
<dbReference type="AlphaFoldDB" id="A0A3D5N8M9"/>
<sequence length="46" mass="4791">IGDLFGLTRGEVKGRESDGECTVFKSVGHSLEDFVAAVAVVKAAPK</sequence>
<dbReference type="SUPFAM" id="SSF51735">
    <property type="entry name" value="NAD(P)-binding Rossmann-fold domains"/>
    <property type="match status" value="1"/>
</dbReference>
<dbReference type="EMBL" id="DPOP01000065">
    <property type="protein sequence ID" value="HCW66992.1"/>
    <property type="molecule type" value="Genomic_DNA"/>
</dbReference>
<proteinExistence type="predicted"/>